<evidence type="ECO:0000313" key="2">
    <source>
        <dbReference type="EMBL" id="MBE9575263.1"/>
    </source>
</evidence>
<keyword evidence="1" id="KW-0812">Transmembrane</keyword>
<evidence type="ECO:0000313" key="3">
    <source>
        <dbReference type="Proteomes" id="UP000656274"/>
    </source>
</evidence>
<reference evidence="2 3" key="1">
    <citation type="submission" date="2020-10" db="EMBL/GenBank/DDBJ databases">
        <title>The genome sequence of Flavobacterium aquaticum 1Y8A.</title>
        <authorList>
            <person name="Liu Y."/>
        </authorList>
    </citation>
    <scope>NUCLEOTIDE SEQUENCE [LARGE SCALE GENOMIC DNA]</scope>
    <source>
        <strain evidence="2 3">1Y8A</strain>
    </source>
</reference>
<dbReference type="InterPro" id="IPR026414">
    <property type="entry name" value="ExosoTase_F-assoc_memb"/>
</dbReference>
<comment type="caution">
    <text evidence="2">The sequence shown here is derived from an EMBL/GenBank/DDBJ whole genome shotgun (WGS) entry which is preliminary data.</text>
</comment>
<dbReference type="EMBL" id="JADFTZ010000001">
    <property type="protein sequence ID" value="MBE9575263.1"/>
    <property type="molecule type" value="Genomic_DNA"/>
</dbReference>
<dbReference type="Proteomes" id="UP000656274">
    <property type="component" value="Unassembled WGS sequence"/>
</dbReference>
<dbReference type="NCBIfam" id="TIGR04127">
    <property type="entry name" value="flavo_near_exo"/>
    <property type="match status" value="1"/>
</dbReference>
<keyword evidence="1" id="KW-0472">Membrane</keyword>
<feature type="transmembrane region" description="Helical" evidence="1">
    <location>
        <begin position="56"/>
        <end position="80"/>
    </location>
</feature>
<feature type="transmembrane region" description="Helical" evidence="1">
    <location>
        <begin position="117"/>
        <end position="142"/>
    </location>
</feature>
<protein>
    <submittedName>
        <fullName evidence="2">Exosortase F system-associated protein</fullName>
    </submittedName>
</protein>
<evidence type="ECO:0000256" key="1">
    <source>
        <dbReference type="SAM" id="Phobius"/>
    </source>
</evidence>
<keyword evidence="3" id="KW-1185">Reference proteome</keyword>
<name>A0ABR9WMY7_9FLAO</name>
<proteinExistence type="predicted"/>
<accession>A0ABR9WMY7</accession>
<gene>
    <name evidence="2" type="ORF">IM755_00940</name>
</gene>
<keyword evidence="1" id="KW-1133">Transmembrane helix</keyword>
<organism evidence="2 3">
    <name type="scientific">Flavobacterium proteolyticum</name>
    <dbReference type="NCBI Taxonomy" id="2911683"/>
    <lineage>
        <taxon>Bacteria</taxon>
        <taxon>Pseudomonadati</taxon>
        <taxon>Bacteroidota</taxon>
        <taxon>Flavobacteriia</taxon>
        <taxon>Flavobacteriales</taxon>
        <taxon>Flavobacteriaceae</taxon>
        <taxon>Flavobacterium</taxon>
    </lineage>
</organism>
<feature type="transmembrane region" description="Helical" evidence="1">
    <location>
        <begin position="92"/>
        <end position="111"/>
    </location>
</feature>
<sequence>MLKNINKHKFRISLLLLSLLGLIFIRAFESQLFYDPFLAFFKLDYQNKSLPDFDGISLFFGLLIRYVLNMLLSLGIIYLLFKQLPLVRFAMLLYGVFFVVLIVLFFGLLHFSKHPDYLILFYIRRFLIQPLFLVLFIPAFYYQQISR</sequence>
<dbReference type="RefSeq" id="WP_194093203.1">
    <property type="nucleotide sequence ID" value="NZ_JADFTZ010000001.1"/>
</dbReference>